<comment type="caution">
    <text evidence="1">The sequence shown here is derived from an EMBL/GenBank/DDBJ whole genome shotgun (WGS) entry which is preliminary data.</text>
</comment>
<dbReference type="EMBL" id="JAZBJO010000045">
    <property type="protein sequence ID" value="MEE4598283.1"/>
    <property type="molecule type" value="Genomic_DNA"/>
</dbReference>
<accession>A0ABU7QBD8</accession>
<evidence type="ECO:0000313" key="1">
    <source>
        <dbReference type="EMBL" id="MEE4598283.1"/>
    </source>
</evidence>
<organism evidence="1 2">
    <name type="scientific">Streptomyces asiaticus subsp. ignotus</name>
    <dbReference type="NCBI Taxonomy" id="3098222"/>
    <lineage>
        <taxon>Bacteria</taxon>
        <taxon>Bacillati</taxon>
        <taxon>Actinomycetota</taxon>
        <taxon>Actinomycetes</taxon>
        <taxon>Kitasatosporales</taxon>
        <taxon>Streptomycetaceae</taxon>
        <taxon>Streptomyces</taxon>
        <taxon>Streptomyces violaceusniger group</taxon>
    </lineage>
</organism>
<dbReference type="Proteomes" id="UP001354709">
    <property type="component" value="Unassembled WGS sequence"/>
</dbReference>
<reference evidence="1 2" key="1">
    <citation type="submission" date="2023-11" db="EMBL/GenBank/DDBJ databases">
        <title>30 novel species of actinomycetes from the DSMZ collection.</title>
        <authorList>
            <person name="Nouioui I."/>
        </authorList>
    </citation>
    <scope>NUCLEOTIDE SEQUENCE [LARGE SCALE GENOMIC DNA]</scope>
    <source>
        <strain evidence="1 2">DSM 41524</strain>
    </source>
</reference>
<evidence type="ECO:0000313" key="2">
    <source>
        <dbReference type="Proteomes" id="UP001354709"/>
    </source>
</evidence>
<proteinExistence type="predicted"/>
<evidence type="ECO:0008006" key="3">
    <source>
        <dbReference type="Google" id="ProtNLM"/>
    </source>
</evidence>
<keyword evidence="2" id="KW-1185">Reference proteome</keyword>
<dbReference type="RefSeq" id="WP_330815540.1">
    <property type="nucleotide sequence ID" value="NZ_JAZBJO010000045.1"/>
</dbReference>
<name>A0ABU7QBD8_9ACTN</name>
<protein>
    <recommendedName>
        <fullName evidence="3">Anti-sigma factor NepR domain-containing protein</fullName>
    </recommendedName>
</protein>
<sequence>MTPAERRALLGDDVIDHIHREVEEALAEAPPTPEVLAALRRILTRPAGRLPVAKADQAA</sequence>
<gene>
    <name evidence="1" type="ORF">V2J94_41680</name>
</gene>